<proteinExistence type="inferred from homology"/>
<keyword evidence="5" id="KW-1185">Reference proteome</keyword>
<dbReference type="SUPFAM" id="SSF52507">
    <property type="entry name" value="Homo-oligomeric flavin-containing Cys decarboxylases, HFCD"/>
    <property type="match status" value="2"/>
</dbReference>
<name>A0ABQ8P1P6_9CRYT</name>
<dbReference type="Proteomes" id="UP001071777">
    <property type="component" value="Unassembled WGS sequence"/>
</dbReference>
<dbReference type="EMBL" id="JAPCXB010000215">
    <property type="protein sequence ID" value="KAJ1604772.1"/>
    <property type="molecule type" value="Genomic_DNA"/>
</dbReference>
<evidence type="ECO:0000313" key="4">
    <source>
        <dbReference type="EMBL" id="KAJ1604772.1"/>
    </source>
</evidence>
<keyword evidence="1" id="KW-0173">Coenzyme A biosynthesis</keyword>
<comment type="similarity">
    <text evidence="2">Belongs to the HFCD (homooligomeric flavin containing Cys decarboxylase) superfamily.</text>
</comment>
<evidence type="ECO:0000256" key="2">
    <source>
        <dbReference type="ARBA" id="ARBA00038350"/>
    </source>
</evidence>
<sequence length="256" mass="29167">MEKRPKTEKRNILIGVTGSVAAIKVGEFIERLRDASLRSGFEIDLKVVATKSAKSLFTSSAVDSMVDCEDEFREWNRIGDDILHISLRQWADLYIILPLTANTLGKLSNGLCDNILLSPYVWVFGRHAESSAWICQIPISHREYQDAAEPYPTRQSWEIPPHDYNNSSQSLTFPQTNIARAWDFKKPIIVCPAMNNFMWEHPITLRQIETIQSFGYKVVLPIEKKLACGEFGMGGMQEIDRIVEIVILELTQSQHI</sequence>
<evidence type="ECO:0000256" key="1">
    <source>
        <dbReference type="ARBA" id="ARBA00022993"/>
    </source>
</evidence>
<evidence type="ECO:0000259" key="3">
    <source>
        <dbReference type="Pfam" id="PF02441"/>
    </source>
</evidence>
<gene>
    <name evidence="4" type="ORF">OJ252_3655</name>
</gene>
<dbReference type="PANTHER" id="PTHR14359:SF6">
    <property type="entry name" value="PHOSPHOPANTOTHENOYLCYSTEINE DECARBOXYLASE"/>
    <property type="match status" value="1"/>
</dbReference>
<protein>
    <submittedName>
        <fullName evidence="4">Flavoprotein</fullName>
    </submittedName>
</protein>
<comment type="caution">
    <text evidence="4">The sequence shown here is derived from an EMBL/GenBank/DDBJ whole genome shotgun (WGS) entry which is preliminary data.</text>
</comment>
<feature type="domain" description="Flavoprotein" evidence="3">
    <location>
        <begin position="183"/>
        <end position="246"/>
    </location>
</feature>
<organism evidence="4 5">
    <name type="scientific">Cryptosporidium canis</name>
    <dbReference type="NCBI Taxonomy" id="195482"/>
    <lineage>
        <taxon>Eukaryota</taxon>
        <taxon>Sar</taxon>
        <taxon>Alveolata</taxon>
        <taxon>Apicomplexa</taxon>
        <taxon>Conoidasida</taxon>
        <taxon>Coccidia</taxon>
        <taxon>Eucoccidiorida</taxon>
        <taxon>Eimeriorina</taxon>
        <taxon>Cryptosporidiidae</taxon>
        <taxon>Cryptosporidium</taxon>
    </lineage>
</organism>
<dbReference type="InterPro" id="IPR003382">
    <property type="entry name" value="Flavoprotein"/>
</dbReference>
<dbReference type="PANTHER" id="PTHR14359">
    <property type="entry name" value="HOMO-OLIGOMERIC FLAVIN CONTAINING CYS DECARBOXYLASE FAMILY"/>
    <property type="match status" value="1"/>
</dbReference>
<evidence type="ECO:0000313" key="5">
    <source>
        <dbReference type="Proteomes" id="UP001071777"/>
    </source>
</evidence>
<dbReference type="Gene3D" id="3.40.50.1950">
    <property type="entry name" value="Flavin prenyltransferase-like"/>
    <property type="match status" value="2"/>
</dbReference>
<reference evidence="4" key="1">
    <citation type="submission" date="2022-10" db="EMBL/GenBank/DDBJ databases">
        <title>Adaptive evolution leads to modifications in subtelomeric GC content in a zoonotic Cryptosporidium species.</title>
        <authorList>
            <person name="Li J."/>
            <person name="Feng Y."/>
            <person name="Xiao L."/>
        </authorList>
    </citation>
    <scope>NUCLEOTIDE SEQUENCE</scope>
    <source>
        <strain evidence="4">25894</strain>
    </source>
</reference>
<dbReference type="InterPro" id="IPR036551">
    <property type="entry name" value="Flavin_trans-like"/>
</dbReference>
<accession>A0ABQ8P1P6</accession>
<dbReference type="Pfam" id="PF02441">
    <property type="entry name" value="Flavoprotein"/>
    <property type="match status" value="2"/>
</dbReference>
<feature type="domain" description="Flavoprotein" evidence="3">
    <location>
        <begin position="11"/>
        <end position="116"/>
    </location>
</feature>